<sequence length="875" mass="96688">MQLAQAGTAPGSSADGDAPDMRNFTGTVAHATHYGPFVGSVVHGRLRKVEPQPTDKRPTPMLTEGVLARTYDKTRVAGPMVRKSYLEGFRTGKTHAELRGREPFVQVSWDVALGLTARAILDTIEKYGNEGCFSSSYGGWSHAGIFRPNVLQGRFFNLLGGSSMTAGDYSAGAGQIIMPLVLGDLEVYSAQTCWEEVAKHTEVMVFVGCDPNKNNRIEYTVADHDMYPNWEAIKKAGVKCISINPQRTTTDEVMGSEWVPIIPNTDTALFLAMSHHLLTTNRWNRDFIEKYTVGFDRFRAYLEGRDADGTPAKTPEWASKITGIPAARIRQLAELFASKRTQIAGSWAIQRAHHGEMPYWAIVNFACLLGNIGLPGQGVGFSWHYGGGGTPQSGATPPTGLSQGRNTVKKICPASRISEMLDNPGKAFTYNGSRYTYPLVKLIYNAGNNFLSHQQDLNELIRALQKVDTVIVQDCWWTASARWADIVLPATTTLERNDISSGGTYNINKFYAMKQVIAPQGDALDDFEIFRRLADLCGVEIGFTEGKEPMDYVEAAYENSSAAKLMPFEAFWEKGEITLPTPAAANSWVRHGDFRADPAKHPLHTPSGRIEMYSATIEKMNLPDCPPMPKWQEPAEYLGNAKPGQLHVVSPHPFMRLHSQMANAEPLRRTYAVQGREPLLINTEDARKRGIRDGDLVELYNERGALVVGARVSDRIMPGVVSIYEGAWPQLDSKGRCNNGLVNFITSSRPASGLTQATTADTCLASLRKCRDADPGGSRAFEPPRIIRKTGLKIDEEVFGLDRAEALREKAIASMSPGEKIFYQRCTVCHGPRDPAQFTPRQWQGITQSMFPRAGLTPDEQKLVREFLMKNAKAE</sequence>
<proteinExistence type="inferred from homology"/>
<organism evidence="11 12">
    <name type="scientific">Lautropia dentalis</name>
    <dbReference type="NCBI Taxonomy" id="2490857"/>
    <lineage>
        <taxon>Bacteria</taxon>
        <taxon>Pseudomonadati</taxon>
        <taxon>Pseudomonadota</taxon>
        <taxon>Betaproteobacteria</taxon>
        <taxon>Burkholderiales</taxon>
        <taxon>Burkholderiaceae</taxon>
        <taxon>Lautropia</taxon>
    </lineage>
</organism>
<dbReference type="GO" id="GO:0020037">
    <property type="term" value="F:heme binding"/>
    <property type="evidence" value="ECO:0007669"/>
    <property type="project" value="InterPro"/>
</dbReference>
<protein>
    <submittedName>
        <fullName evidence="11">Trimethylamine-N-oxide reductase</fullName>
    </submittedName>
</protein>
<name>A0A3R8NBB0_9BURK</name>
<dbReference type="Pfam" id="PF18364">
    <property type="entry name" value="Molybdopterin_N"/>
    <property type="match status" value="1"/>
</dbReference>
<evidence type="ECO:0000313" key="11">
    <source>
        <dbReference type="EMBL" id="RRN44656.1"/>
    </source>
</evidence>
<keyword evidence="12" id="KW-1185">Reference proteome</keyword>
<dbReference type="Gene3D" id="3.90.55.10">
    <property type="entry name" value="Dimethylsulfoxide Reductase, domain 3"/>
    <property type="match status" value="1"/>
</dbReference>
<dbReference type="SUPFAM" id="SSF50692">
    <property type="entry name" value="ADC-like"/>
    <property type="match status" value="1"/>
</dbReference>
<dbReference type="SUPFAM" id="SSF53706">
    <property type="entry name" value="Formate dehydrogenase/DMSO reductase, domains 1-3"/>
    <property type="match status" value="1"/>
</dbReference>
<dbReference type="EMBL" id="RRUE01000002">
    <property type="protein sequence ID" value="RRN44656.1"/>
    <property type="molecule type" value="Genomic_DNA"/>
</dbReference>
<dbReference type="GO" id="GO:0009055">
    <property type="term" value="F:electron transfer activity"/>
    <property type="evidence" value="ECO:0007669"/>
    <property type="project" value="InterPro"/>
</dbReference>
<evidence type="ECO:0000259" key="8">
    <source>
        <dbReference type="Pfam" id="PF00384"/>
    </source>
</evidence>
<evidence type="ECO:0000256" key="4">
    <source>
        <dbReference type="ARBA" id="ARBA00022723"/>
    </source>
</evidence>
<dbReference type="PROSITE" id="PS00490">
    <property type="entry name" value="MOLYBDOPTERIN_PROK_2"/>
    <property type="match status" value="1"/>
</dbReference>
<evidence type="ECO:0000259" key="10">
    <source>
        <dbReference type="Pfam" id="PF18364"/>
    </source>
</evidence>
<evidence type="ECO:0000256" key="6">
    <source>
        <dbReference type="ARBA" id="ARBA00023002"/>
    </source>
</evidence>
<dbReference type="InterPro" id="IPR006657">
    <property type="entry name" value="MoPterin_dinucl-bd_dom"/>
</dbReference>
<feature type="domain" description="Molybdopterin dinucleotide-binding" evidence="9">
    <location>
        <begin position="646"/>
        <end position="763"/>
    </location>
</feature>
<dbReference type="PROSITE" id="PS00932">
    <property type="entry name" value="MOLYBDOPTERIN_PROK_3"/>
    <property type="match status" value="1"/>
</dbReference>
<evidence type="ECO:0000259" key="9">
    <source>
        <dbReference type="Pfam" id="PF01568"/>
    </source>
</evidence>
<comment type="similarity">
    <text evidence="2">Belongs to the prokaryotic molybdopterin-containing oxidoreductase family.</text>
</comment>
<dbReference type="Proteomes" id="UP000270261">
    <property type="component" value="Unassembled WGS sequence"/>
</dbReference>
<dbReference type="Pfam" id="PF00384">
    <property type="entry name" value="Molybdopterin"/>
    <property type="match status" value="1"/>
</dbReference>
<dbReference type="GO" id="GO:0016491">
    <property type="term" value="F:oxidoreductase activity"/>
    <property type="evidence" value="ECO:0007669"/>
    <property type="project" value="UniProtKB-KW"/>
</dbReference>
<evidence type="ECO:0000256" key="3">
    <source>
        <dbReference type="ARBA" id="ARBA00022505"/>
    </source>
</evidence>
<dbReference type="PANTHER" id="PTHR43742:SF10">
    <property type="entry name" value="TRIMETHYLAMINE-N-OXIDE REDUCTASE 2"/>
    <property type="match status" value="1"/>
</dbReference>
<dbReference type="Gene3D" id="2.40.40.20">
    <property type="match status" value="1"/>
</dbReference>
<dbReference type="GO" id="GO:0009061">
    <property type="term" value="P:anaerobic respiration"/>
    <property type="evidence" value="ECO:0007669"/>
    <property type="project" value="TreeGrafter"/>
</dbReference>
<reference evidence="11 12" key="1">
    <citation type="submission" date="2018-11" db="EMBL/GenBank/DDBJ databases">
        <title>Genome sequencing of Lautropia sp. KCOM 2505 (= ChDC F240).</title>
        <authorList>
            <person name="Kook J.-K."/>
            <person name="Park S.-N."/>
            <person name="Lim Y.K."/>
        </authorList>
    </citation>
    <scope>NUCLEOTIDE SEQUENCE [LARGE SCALE GENOMIC DNA]</scope>
    <source>
        <strain evidence="11 12">KCOM 2505</strain>
    </source>
</reference>
<feature type="region of interest" description="Disordered" evidence="7">
    <location>
        <begin position="1"/>
        <end position="24"/>
    </location>
</feature>
<dbReference type="InterPro" id="IPR009010">
    <property type="entry name" value="Asp_de-COase-like_dom_sf"/>
</dbReference>
<dbReference type="Pfam" id="PF01568">
    <property type="entry name" value="Molydop_binding"/>
    <property type="match status" value="1"/>
</dbReference>
<keyword evidence="5" id="KW-0574">Periplasm</keyword>
<evidence type="ECO:0000256" key="2">
    <source>
        <dbReference type="ARBA" id="ARBA00010312"/>
    </source>
</evidence>
<dbReference type="Gene3D" id="3.40.228.10">
    <property type="entry name" value="Dimethylsulfoxide Reductase, domain 2"/>
    <property type="match status" value="1"/>
</dbReference>
<accession>A0A3R8NBB0</accession>
<dbReference type="Gene3D" id="3.40.50.740">
    <property type="match status" value="1"/>
</dbReference>
<dbReference type="OrthoDB" id="9815647at2"/>
<keyword evidence="6" id="KW-0560">Oxidoreductase</keyword>
<feature type="domain" description="Molybdopterin oxidoreductase" evidence="8">
    <location>
        <begin position="75"/>
        <end position="535"/>
    </location>
</feature>
<dbReference type="GO" id="GO:0043546">
    <property type="term" value="F:molybdopterin cofactor binding"/>
    <property type="evidence" value="ECO:0007669"/>
    <property type="project" value="InterPro"/>
</dbReference>
<evidence type="ECO:0000256" key="5">
    <source>
        <dbReference type="ARBA" id="ARBA00022764"/>
    </source>
</evidence>
<evidence type="ECO:0000256" key="1">
    <source>
        <dbReference type="ARBA" id="ARBA00001942"/>
    </source>
</evidence>
<keyword evidence="4" id="KW-0479">Metal-binding</keyword>
<dbReference type="InterPro" id="IPR006655">
    <property type="entry name" value="Mopterin_OxRdtase_prok_CS"/>
</dbReference>
<dbReference type="PANTHER" id="PTHR43742">
    <property type="entry name" value="TRIMETHYLAMINE-N-OXIDE REDUCTASE"/>
    <property type="match status" value="1"/>
</dbReference>
<dbReference type="SUPFAM" id="SSF46626">
    <property type="entry name" value="Cytochrome c"/>
    <property type="match status" value="1"/>
</dbReference>
<comment type="cofactor">
    <cofactor evidence="1">
        <name>Mo-bis(molybdopterin guanine dinucleotide)</name>
        <dbReference type="ChEBI" id="CHEBI:60539"/>
    </cofactor>
</comment>
<dbReference type="GO" id="GO:0030151">
    <property type="term" value="F:molybdenum ion binding"/>
    <property type="evidence" value="ECO:0007669"/>
    <property type="project" value="TreeGrafter"/>
</dbReference>
<evidence type="ECO:0000313" key="12">
    <source>
        <dbReference type="Proteomes" id="UP000270261"/>
    </source>
</evidence>
<dbReference type="InterPro" id="IPR041460">
    <property type="entry name" value="Molybdopterin_N"/>
</dbReference>
<feature type="domain" description="Molybdopterin oxidoreductase N-terminal" evidence="10">
    <location>
        <begin position="30"/>
        <end position="71"/>
    </location>
</feature>
<gene>
    <name evidence="11" type="ORF">EHV23_12020</name>
</gene>
<dbReference type="InterPro" id="IPR050612">
    <property type="entry name" value="Prok_Mopterin_Oxidored"/>
</dbReference>
<evidence type="ECO:0000256" key="7">
    <source>
        <dbReference type="SAM" id="MobiDB-lite"/>
    </source>
</evidence>
<keyword evidence="3" id="KW-0500">Molybdenum</keyword>
<dbReference type="GO" id="GO:0030288">
    <property type="term" value="C:outer membrane-bounded periplasmic space"/>
    <property type="evidence" value="ECO:0007669"/>
    <property type="project" value="TreeGrafter"/>
</dbReference>
<dbReference type="InterPro" id="IPR006656">
    <property type="entry name" value="Mopterin_OxRdtase"/>
</dbReference>
<dbReference type="AlphaFoldDB" id="A0A3R8NBB0"/>
<comment type="caution">
    <text evidence="11">The sequence shown here is derived from an EMBL/GenBank/DDBJ whole genome shotgun (WGS) entry which is preliminary data.</text>
</comment>
<dbReference type="InterPro" id="IPR036909">
    <property type="entry name" value="Cyt_c-like_dom_sf"/>
</dbReference>